<dbReference type="InterPro" id="IPR020845">
    <property type="entry name" value="AMP-binding_CS"/>
</dbReference>
<gene>
    <name evidence="5" type="ORF">RJ45_01250</name>
</gene>
<evidence type="ECO:0000313" key="5">
    <source>
        <dbReference type="EMBL" id="KHT65428.1"/>
    </source>
</evidence>
<comment type="similarity">
    <text evidence="1">Belongs to the ATP-dependent AMP-binding enzyme family.</text>
</comment>
<dbReference type="EMBL" id="JWLZ01000010">
    <property type="protein sequence ID" value="KHT65428.1"/>
    <property type="molecule type" value="Genomic_DNA"/>
</dbReference>
<dbReference type="PROSITE" id="PS00455">
    <property type="entry name" value="AMP_BINDING"/>
    <property type="match status" value="1"/>
</dbReference>
<dbReference type="CDD" id="cd05936">
    <property type="entry name" value="FC-FACS_FadD_like"/>
    <property type="match status" value="1"/>
</dbReference>
<accession>A0A0B9G9L6</accession>
<dbReference type="Pfam" id="PF00501">
    <property type="entry name" value="AMP-binding"/>
    <property type="match status" value="1"/>
</dbReference>
<evidence type="ECO:0000256" key="1">
    <source>
        <dbReference type="ARBA" id="ARBA00006432"/>
    </source>
</evidence>
<dbReference type="Gene3D" id="3.40.50.12780">
    <property type="entry name" value="N-terminal domain of ligase-like"/>
    <property type="match status" value="1"/>
</dbReference>
<protein>
    <submittedName>
        <fullName evidence="5">Acyl-CoA synthetase</fullName>
    </submittedName>
</protein>
<dbReference type="Gene3D" id="3.30.300.30">
    <property type="match status" value="1"/>
</dbReference>
<evidence type="ECO:0000259" key="4">
    <source>
        <dbReference type="Pfam" id="PF13193"/>
    </source>
</evidence>
<dbReference type="InterPro" id="IPR042099">
    <property type="entry name" value="ANL_N_sf"/>
</dbReference>
<evidence type="ECO:0000313" key="6">
    <source>
        <dbReference type="Proteomes" id="UP000031278"/>
    </source>
</evidence>
<keyword evidence="2" id="KW-0436">Ligase</keyword>
<name>A0A0B9G9L6_9GAMM</name>
<sequence>MLNLAVNLERCAILYPSKNALTCAGQKLSYSQLNVLANQVANGLKGLGLEAGDKVALSSPNLPYFPAIYYGILKAGCTVVPLNVLFKAREVAYHLEDSEAKAYLCFEGTPEMPIGEMGRSGFTQASSCKHFIQIPTPGHTVPAHEGDIHFAEWVEKQSTYCDVYPSAGDDTAVILYTSGTTGRPKGAELTHTNMLTNAMASQNLMRLSKLDTTLITLPLFHSFGQTVLMNASILSGSSMVLIPRFDPDAVLEALDAYQVTVFAGVPTMYIALLAACEHHQSLIERLSEKLRLGISGGASMPVEIIKQFESRFNIPILEGYGLSETAPVATFNHVDAKRIPGSVGQPLCATAIKIIDLNGDDVPAGELGEICINSPSVMKGYYNRPEATEEVLVDGWFRTGDIGRLDSNGYLYIVDRIKEMIVRGGYNVYPREVEEILMAHEAVAMVAVVGLPHAVHGEEIHAYVVLDNNHEADEQTLKAWCKAQLADYKYPRHVHFRAQLPMSATGKILKRKLTAE</sequence>
<dbReference type="InterPro" id="IPR025110">
    <property type="entry name" value="AMP-bd_C"/>
</dbReference>
<feature type="domain" description="AMP-dependent synthetase/ligase" evidence="3">
    <location>
        <begin position="10"/>
        <end position="382"/>
    </location>
</feature>
<dbReference type="SUPFAM" id="SSF56801">
    <property type="entry name" value="Acetyl-CoA synthetase-like"/>
    <property type="match status" value="1"/>
</dbReference>
<dbReference type="GO" id="GO:0016877">
    <property type="term" value="F:ligase activity, forming carbon-sulfur bonds"/>
    <property type="evidence" value="ECO:0007669"/>
    <property type="project" value="UniProtKB-ARBA"/>
</dbReference>
<organism evidence="5 6">
    <name type="scientific">Photobacterium gaetbulicola</name>
    <dbReference type="NCBI Taxonomy" id="1295392"/>
    <lineage>
        <taxon>Bacteria</taxon>
        <taxon>Pseudomonadati</taxon>
        <taxon>Pseudomonadota</taxon>
        <taxon>Gammaproteobacteria</taxon>
        <taxon>Vibrionales</taxon>
        <taxon>Vibrionaceae</taxon>
        <taxon>Photobacterium</taxon>
    </lineage>
</organism>
<dbReference type="FunFam" id="3.30.300.30:FF:000008">
    <property type="entry name" value="2,3-dihydroxybenzoate-AMP ligase"/>
    <property type="match status" value="1"/>
</dbReference>
<reference evidence="5 6" key="1">
    <citation type="submission" date="2014-12" db="EMBL/GenBank/DDBJ databases">
        <title>Genome sequencing of Photobacterium gaetbulicola AD005a.</title>
        <authorList>
            <person name="Adrian T.G.S."/>
            <person name="Chan K.G."/>
        </authorList>
    </citation>
    <scope>NUCLEOTIDE SEQUENCE [LARGE SCALE GENOMIC DNA]</scope>
    <source>
        <strain evidence="5 6">AD005a</strain>
    </source>
</reference>
<proteinExistence type="inferred from homology"/>
<evidence type="ECO:0000259" key="3">
    <source>
        <dbReference type="Pfam" id="PF00501"/>
    </source>
</evidence>
<dbReference type="Proteomes" id="UP000031278">
    <property type="component" value="Unassembled WGS sequence"/>
</dbReference>
<dbReference type="InterPro" id="IPR000873">
    <property type="entry name" value="AMP-dep_synth/lig_dom"/>
</dbReference>
<dbReference type="Pfam" id="PF13193">
    <property type="entry name" value="AMP-binding_C"/>
    <property type="match status" value="1"/>
</dbReference>
<comment type="caution">
    <text evidence="5">The sequence shown here is derived from an EMBL/GenBank/DDBJ whole genome shotgun (WGS) entry which is preliminary data.</text>
</comment>
<dbReference type="PANTHER" id="PTHR43767">
    <property type="entry name" value="LONG-CHAIN-FATTY-ACID--COA LIGASE"/>
    <property type="match status" value="1"/>
</dbReference>
<dbReference type="AlphaFoldDB" id="A0A0B9G9L6"/>
<dbReference type="InterPro" id="IPR045851">
    <property type="entry name" value="AMP-bd_C_sf"/>
</dbReference>
<dbReference type="RefSeq" id="WP_039456786.1">
    <property type="nucleotide sequence ID" value="NZ_JWLZ01000010.1"/>
</dbReference>
<dbReference type="InterPro" id="IPR050237">
    <property type="entry name" value="ATP-dep_AMP-bd_enzyme"/>
</dbReference>
<dbReference type="PANTHER" id="PTHR43767:SF12">
    <property type="entry name" value="AMP-DEPENDENT SYNTHETASE AND LIGASE"/>
    <property type="match status" value="1"/>
</dbReference>
<feature type="domain" description="AMP-binding enzyme C-terminal" evidence="4">
    <location>
        <begin position="432"/>
        <end position="507"/>
    </location>
</feature>
<evidence type="ECO:0000256" key="2">
    <source>
        <dbReference type="ARBA" id="ARBA00022598"/>
    </source>
</evidence>